<keyword evidence="11" id="KW-1185">Reference proteome</keyword>
<dbReference type="GO" id="GO:0005737">
    <property type="term" value="C:cytoplasm"/>
    <property type="evidence" value="ECO:0007669"/>
    <property type="project" value="TreeGrafter"/>
</dbReference>
<proteinExistence type="inferred from homology"/>
<organism evidence="10 11">
    <name type="scientific">Echeneis naucrates</name>
    <name type="common">Live sharksucker</name>
    <dbReference type="NCBI Taxonomy" id="173247"/>
    <lineage>
        <taxon>Eukaryota</taxon>
        <taxon>Metazoa</taxon>
        <taxon>Chordata</taxon>
        <taxon>Craniata</taxon>
        <taxon>Vertebrata</taxon>
        <taxon>Euteleostomi</taxon>
        <taxon>Actinopterygii</taxon>
        <taxon>Neopterygii</taxon>
        <taxon>Teleostei</taxon>
        <taxon>Neoteleostei</taxon>
        <taxon>Acanthomorphata</taxon>
        <taxon>Carangaria</taxon>
        <taxon>Carangiformes</taxon>
        <taxon>Echeneidae</taxon>
        <taxon>Echeneis</taxon>
    </lineage>
</organism>
<dbReference type="Proteomes" id="UP000472264">
    <property type="component" value="Chromosome 19"/>
</dbReference>
<evidence type="ECO:0000256" key="3">
    <source>
        <dbReference type="ARBA" id="ARBA00022741"/>
    </source>
</evidence>
<keyword evidence="4 8" id="KW-0418">Kinase</keyword>
<comment type="catalytic activity">
    <reaction evidence="6">
        <text>1D-myo-inositol 1,4,5-trisphosphate + 2 ATP = 1D-myo-inositol 1,3,4,5,6-pentakisphosphate + 2 ADP + 2 H(+)</text>
        <dbReference type="Rhea" id="RHEA:32359"/>
        <dbReference type="ChEBI" id="CHEBI:15378"/>
        <dbReference type="ChEBI" id="CHEBI:30616"/>
        <dbReference type="ChEBI" id="CHEBI:57733"/>
        <dbReference type="ChEBI" id="CHEBI:203600"/>
        <dbReference type="ChEBI" id="CHEBI:456216"/>
        <dbReference type="EC" id="2.7.1.151"/>
    </reaction>
</comment>
<dbReference type="FunCoup" id="A0A665XA09">
    <property type="interactions" value="673"/>
</dbReference>
<dbReference type="PANTHER" id="PTHR12400:SF51">
    <property type="entry name" value="INOSITOL POLYPHOSPHATE MULTIKINASE"/>
    <property type="match status" value="1"/>
</dbReference>
<dbReference type="SUPFAM" id="SSF56104">
    <property type="entry name" value="SAICAR synthase-like"/>
    <property type="match status" value="1"/>
</dbReference>
<dbReference type="InterPro" id="IPR038286">
    <property type="entry name" value="IPK_sf"/>
</dbReference>
<keyword evidence="5" id="KW-0067">ATP-binding</keyword>
<keyword evidence="3" id="KW-0547">Nucleotide-binding</keyword>
<name>A0A665XA09_ECHNA</name>
<comment type="catalytic activity">
    <reaction evidence="7">
        <text>1D-myo-inositol 1,3,4,6-tetrakisphosphate + ATP = 1D-myo-inositol 1,3,4,5,6-pentakisphosphate + ADP + H(+)</text>
        <dbReference type="Rhea" id="RHEA:12717"/>
        <dbReference type="ChEBI" id="CHEBI:15378"/>
        <dbReference type="ChEBI" id="CHEBI:30616"/>
        <dbReference type="ChEBI" id="CHEBI:57660"/>
        <dbReference type="ChEBI" id="CHEBI:57733"/>
        <dbReference type="ChEBI" id="CHEBI:456216"/>
        <dbReference type="EC" id="2.7.1.140"/>
    </reaction>
</comment>
<dbReference type="PANTHER" id="PTHR12400">
    <property type="entry name" value="INOSITOL POLYPHOSPHATE KINASE"/>
    <property type="match status" value="1"/>
</dbReference>
<evidence type="ECO:0000256" key="9">
    <source>
        <dbReference type="SAM" id="MobiDB-lite"/>
    </source>
</evidence>
<dbReference type="OrthoDB" id="338650at2759"/>
<evidence type="ECO:0000256" key="8">
    <source>
        <dbReference type="RuleBase" id="RU363090"/>
    </source>
</evidence>
<dbReference type="InParanoid" id="A0A665XA09"/>
<dbReference type="Gene3D" id="3.30.470.160">
    <property type="entry name" value="Inositol polyphosphate kinase"/>
    <property type="match status" value="1"/>
</dbReference>
<dbReference type="Ensembl" id="ENSENLT00000053960.1">
    <property type="protein sequence ID" value="ENSENLP00000052691.1"/>
    <property type="gene ID" value="ENSENLG00000022021.1"/>
</dbReference>
<evidence type="ECO:0000256" key="7">
    <source>
        <dbReference type="ARBA" id="ARBA00036525"/>
    </source>
</evidence>
<comment type="similarity">
    <text evidence="1 8">Belongs to the inositol phosphokinase (IPK) family.</text>
</comment>
<reference evidence="10" key="1">
    <citation type="submission" date="2021-04" db="EMBL/GenBank/DDBJ databases">
        <authorList>
            <consortium name="Wellcome Sanger Institute Data Sharing"/>
        </authorList>
    </citation>
    <scope>NUCLEOTIDE SEQUENCE [LARGE SCALE GENOMIC DNA]</scope>
</reference>
<dbReference type="EC" id="2.7.-.-" evidence="8"/>
<dbReference type="OMA" id="ATIYTNH"/>
<reference evidence="10" key="3">
    <citation type="submission" date="2025-09" db="UniProtKB">
        <authorList>
            <consortium name="Ensembl"/>
        </authorList>
    </citation>
    <scope>IDENTIFICATION</scope>
</reference>
<feature type="compositionally biased region" description="Polar residues" evidence="9">
    <location>
        <begin position="408"/>
        <end position="420"/>
    </location>
</feature>
<feature type="region of interest" description="Disordered" evidence="9">
    <location>
        <begin position="30"/>
        <end position="53"/>
    </location>
</feature>
<feature type="region of interest" description="Disordered" evidence="9">
    <location>
        <begin position="401"/>
        <end position="453"/>
    </location>
</feature>
<evidence type="ECO:0000256" key="5">
    <source>
        <dbReference type="ARBA" id="ARBA00022840"/>
    </source>
</evidence>
<evidence type="ECO:0000256" key="1">
    <source>
        <dbReference type="ARBA" id="ARBA00007374"/>
    </source>
</evidence>
<evidence type="ECO:0000256" key="2">
    <source>
        <dbReference type="ARBA" id="ARBA00022679"/>
    </source>
</evidence>
<dbReference type="Pfam" id="PF03770">
    <property type="entry name" value="IPK"/>
    <property type="match status" value="1"/>
</dbReference>
<gene>
    <name evidence="10" type="primary">ipmkb</name>
</gene>
<dbReference type="GO" id="GO:0008440">
    <property type="term" value="F:inositol-1,4,5-trisphosphate 3-kinase activity"/>
    <property type="evidence" value="ECO:0007669"/>
    <property type="project" value="TreeGrafter"/>
</dbReference>
<dbReference type="GO" id="GO:0032958">
    <property type="term" value="P:inositol phosphate biosynthetic process"/>
    <property type="evidence" value="ECO:0007669"/>
    <property type="project" value="InterPro"/>
</dbReference>
<evidence type="ECO:0000256" key="6">
    <source>
        <dbReference type="ARBA" id="ARBA00036164"/>
    </source>
</evidence>
<dbReference type="InterPro" id="IPR005522">
    <property type="entry name" value="IPK"/>
</dbReference>
<evidence type="ECO:0000313" key="11">
    <source>
        <dbReference type="Proteomes" id="UP000472264"/>
    </source>
</evidence>
<evidence type="ECO:0000313" key="10">
    <source>
        <dbReference type="Ensembl" id="ENSENLP00000052691.1"/>
    </source>
</evidence>
<reference evidence="10" key="2">
    <citation type="submission" date="2025-08" db="UniProtKB">
        <authorList>
            <consortium name="Ensembl"/>
        </authorList>
    </citation>
    <scope>IDENTIFICATION</scope>
</reference>
<evidence type="ECO:0000256" key="4">
    <source>
        <dbReference type="ARBA" id="ARBA00022777"/>
    </source>
</evidence>
<accession>A0A665XA09</accession>
<dbReference type="AlphaFoldDB" id="A0A665XA09"/>
<keyword evidence="2 8" id="KW-0808">Transferase</keyword>
<dbReference type="GO" id="GO:0005634">
    <property type="term" value="C:nucleus"/>
    <property type="evidence" value="ECO:0007669"/>
    <property type="project" value="TreeGrafter"/>
</dbReference>
<dbReference type="GO" id="GO:0005524">
    <property type="term" value="F:ATP binding"/>
    <property type="evidence" value="ECO:0007669"/>
    <property type="project" value="UniProtKB-KW"/>
</dbReference>
<feature type="region of interest" description="Disordered" evidence="9">
    <location>
        <begin position="304"/>
        <end position="334"/>
    </location>
</feature>
<protein>
    <recommendedName>
        <fullName evidence="8">Kinase</fullName>
        <ecNumber evidence="8">2.7.-.-</ecNumber>
    </recommendedName>
</protein>
<dbReference type="GO" id="GO:0051765">
    <property type="term" value="F:inositol tetrakisphosphate kinase activity"/>
    <property type="evidence" value="ECO:0007669"/>
    <property type="project" value="TreeGrafter"/>
</dbReference>
<sequence length="498" mass="55106">MSTTQHQVMTESSLALGRLELTSSSASVGVNLTPRLPGGSSAKEKSGQWPSGQTHLSGCVPLSHQVAGHKYGVDKVGILQHPDGTVLKQLQPPPRGPREMQFYSMVYAEDCRDACLLELQTHLPKYYGIWSSSDSPNDLYLKLEDVTRHFVKPCIMDVKLGQRSYDPFASQEKREQQIRKYPLMEEIGFLVLGMRVYKVCSDTFDSYDQHYGRGLVMGTIKDGLAKFFHNGVCLRKDAVSASIHRVQQILQWFESQQQLAFYASSLLFVYEGLPCSSSSSSSSSSLSSLLSTQSINPTMMKSSILSSGGDSCQRGDSKVRQGGTGQEEELAENNNNNLQVVLPWDCSLPTVYTNHRKHGHCNHLCAKGHLHGSSGADAVVETMVSSVSGANNLVLCQEDNSTWKRTSESQQPTNGNGNKSQLERKVEEAEEDSIISRRDEELERQDEDATDVSGSNIEVEVRMIDFAHVFPSESLDHGYIYGLKHLLMVLEQILCDAA</sequence>